<evidence type="ECO:0000313" key="1">
    <source>
        <dbReference type="EMBL" id="SQB21608.1"/>
    </source>
</evidence>
<dbReference type="InterPro" id="IPR015422">
    <property type="entry name" value="PyrdxlP-dep_Trfase_small"/>
</dbReference>
<dbReference type="AlphaFoldDB" id="A0A2X2UZ81"/>
<reference evidence="1 2" key="1">
    <citation type="submission" date="2018-06" db="EMBL/GenBank/DDBJ databases">
        <authorList>
            <consortium name="Pathogen Informatics"/>
            <person name="Doyle S."/>
        </authorList>
    </citation>
    <scope>NUCLEOTIDE SEQUENCE [LARGE SCALE GENOMIC DNA]</scope>
    <source>
        <strain evidence="1 2">NCTC10786</strain>
    </source>
</reference>
<name>A0A2X2UZ81_CITKO</name>
<dbReference type="EMBL" id="UAVY01000001">
    <property type="protein sequence ID" value="SQB21608.1"/>
    <property type="molecule type" value="Genomic_DNA"/>
</dbReference>
<sequence>MALPGSRRAGSLFGWSYPTRWPTLFATRAESEGIQLGTGTRFGLAGAFDRFLRMPFTLPDETLRSAFQTLQPIWDNLRSQNSAGKIRKII</sequence>
<evidence type="ECO:0008006" key="3">
    <source>
        <dbReference type="Google" id="ProtNLM"/>
    </source>
</evidence>
<dbReference type="SUPFAM" id="SSF53383">
    <property type="entry name" value="PLP-dependent transferases"/>
    <property type="match status" value="1"/>
</dbReference>
<accession>A0A2X2UZ81</accession>
<dbReference type="InterPro" id="IPR015424">
    <property type="entry name" value="PyrdxlP-dep_Trfase"/>
</dbReference>
<proteinExistence type="predicted"/>
<protein>
    <recommendedName>
        <fullName evidence="3">GntR family transcriptional regulator</fullName>
    </recommendedName>
</protein>
<dbReference type="Gene3D" id="3.90.1150.10">
    <property type="entry name" value="Aspartate Aminotransferase, domain 1"/>
    <property type="match status" value="1"/>
</dbReference>
<gene>
    <name evidence="1" type="ORF">NCTC10786_00828</name>
</gene>
<evidence type="ECO:0000313" key="2">
    <source>
        <dbReference type="Proteomes" id="UP000251584"/>
    </source>
</evidence>
<organism evidence="1 2">
    <name type="scientific">Citrobacter koseri</name>
    <name type="common">Citrobacter diversus</name>
    <dbReference type="NCBI Taxonomy" id="545"/>
    <lineage>
        <taxon>Bacteria</taxon>
        <taxon>Pseudomonadati</taxon>
        <taxon>Pseudomonadota</taxon>
        <taxon>Gammaproteobacteria</taxon>
        <taxon>Enterobacterales</taxon>
        <taxon>Enterobacteriaceae</taxon>
        <taxon>Citrobacter</taxon>
    </lineage>
</organism>
<dbReference type="Proteomes" id="UP000251584">
    <property type="component" value="Unassembled WGS sequence"/>
</dbReference>